<dbReference type="InterPro" id="IPR029069">
    <property type="entry name" value="HotDog_dom_sf"/>
</dbReference>
<dbReference type="Pfam" id="PF13622">
    <property type="entry name" value="4HBT_3"/>
    <property type="match status" value="1"/>
</dbReference>
<reference evidence="6" key="1">
    <citation type="submission" date="2016-06" db="UniProtKB">
        <authorList>
            <consortium name="WormBaseParasite"/>
        </authorList>
    </citation>
    <scope>IDENTIFICATION</scope>
</reference>
<evidence type="ECO:0000259" key="3">
    <source>
        <dbReference type="Pfam" id="PF13622"/>
    </source>
</evidence>
<sequence length="144" mass="16170">MSNFGTVCDYRNFLAPHIDLLNRVINRRRSSPSYDMQVVTNELFDLQQIASNQYRSTNDELRSDILPSGLMLARGLAAAIKGVPKTMHVNSCHAYFCNPPEMSAAIDYRVADIHSRPDARTRDVEAIQNGKLVMKSQLSFHSVG</sequence>
<dbReference type="Proteomes" id="UP000050794">
    <property type="component" value="Unassembled WGS sequence"/>
</dbReference>
<dbReference type="GO" id="GO:0009062">
    <property type="term" value="P:fatty acid catabolic process"/>
    <property type="evidence" value="ECO:0007669"/>
    <property type="project" value="TreeGrafter"/>
</dbReference>
<organism evidence="5 6">
    <name type="scientific">Toxocara canis</name>
    <name type="common">Canine roundworm</name>
    <dbReference type="NCBI Taxonomy" id="6265"/>
    <lineage>
        <taxon>Eukaryota</taxon>
        <taxon>Metazoa</taxon>
        <taxon>Ecdysozoa</taxon>
        <taxon>Nematoda</taxon>
        <taxon>Chromadorea</taxon>
        <taxon>Rhabditida</taxon>
        <taxon>Spirurina</taxon>
        <taxon>Ascaridomorpha</taxon>
        <taxon>Ascaridoidea</taxon>
        <taxon>Toxocaridae</taxon>
        <taxon>Toxocara</taxon>
    </lineage>
</organism>
<dbReference type="InterPro" id="IPR042171">
    <property type="entry name" value="Acyl-CoA_hotdog"/>
</dbReference>
<evidence type="ECO:0000256" key="1">
    <source>
        <dbReference type="ARBA" id="ARBA00006538"/>
    </source>
</evidence>
<keyword evidence="5" id="KW-1185">Reference proteome</keyword>
<name>A0A183TXP2_TOXCA</name>
<dbReference type="GO" id="GO:0006637">
    <property type="term" value="P:acyl-CoA metabolic process"/>
    <property type="evidence" value="ECO:0007669"/>
    <property type="project" value="InterPro"/>
</dbReference>
<dbReference type="InterPro" id="IPR049449">
    <property type="entry name" value="TesB_ACOT8-like_N"/>
</dbReference>
<protein>
    <submittedName>
        <fullName evidence="6">Acyl-CoA thioesterase II</fullName>
    </submittedName>
</protein>
<dbReference type="AlphaFoldDB" id="A0A183TXP2"/>
<keyword evidence="2" id="KW-0378">Hydrolase</keyword>
<evidence type="ECO:0000313" key="4">
    <source>
        <dbReference type="EMBL" id="VDM25305.1"/>
    </source>
</evidence>
<dbReference type="WBParaSite" id="TCNE_0000101101-mRNA-1">
    <property type="protein sequence ID" value="TCNE_0000101101-mRNA-1"/>
    <property type="gene ID" value="TCNE_0000101101"/>
</dbReference>
<dbReference type="EMBL" id="UYWY01000630">
    <property type="protein sequence ID" value="VDM25305.1"/>
    <property type="molecule type" value="Genomic_DNA"/>
</dbReference>
<dbReference type="PANTHER" id="PTHR11066">
    <property type="entry name" value="ACYL-COA THIOESTERASE"/>
    <property type="match status" value="1"/>
</dbReference>
<dbReference type="Gene3D" id="2.40.160.210">
    <property type="entry name" value="Acyl-CoA thioesterase, double hotdog domain"/>
    <property type="match status" value="1"/>
</dbReference>
<evidence type="ECO:0000313" key="5">
    <source>
        <dbReference type="Proteomes" id="UP000050794"/>
    </source>
</evidence>
<proteinExistence type="inferred from homology"/>
<reference evidence="4 5" key="2">
    <citation type="submission" date="2018-11" db="EMBL/GenBank/DDBJ databases">
        <authorList>
            <consortium name="Pathogen Informatics"/>
        </authorList>
    </citation>
    <scope>NUCLEOTIDE SEQUENCE [LARGE SCALE GENOMIC DNA]</scope>
</reference>
<dbReference type="InterPro" id="IPR003703">
    <property type="entry name" value="Acyl_CoA_thio"/>
</dbReference>
<evidence type="ECO:0000313" key="6">
    <source>
        <dbReference type="WBParaSite" id="TCNE_0000101101-mRNA-1"/>
    </source>
</evidence>
<dbReference type="GO" id="GO:0047617">
    <property type="term" value="F:fatty acyl-CoA hydrolase activity"/>
    <property type="evidence" value="ECO:0007669"/>
    <property type="project" value="InterPro"/>
</dbReference>
<dbReference type="PANTHER" id="PTHR11066:SF34">
    <property type="entry name" value="ACYL-COENZYME A THIOESTERASE 8"/>
    <property type="match status" value="1"/>
</dbReference>
<comment type="similarity">
    <text evidence="1">Belongs to the C/M/P thioester hydrolase family.</text>
</comment>
<evidence type="ECO:0000256" key="2">
    <source>
        <dbReference type="ARBA" id="ARBA00022801"/>
    </source>
</evidence>
<accession>A0A183TXP2</accession>
<gene>
    <name evidence="4" type="ORF">TCNE_LOCUS1012</name>
</gene>
<feature type="domain" description="Acyl-CoA thioesterase-like N-terminal HotDog" evidence="3">
    <location>
        <begin position="69"/>
        <end position="140"/>
    </location>
</feature>
<dbReference type="SUPFAM" id="SSF54637">
    <property type="entry name" value="Thioesterase/thiol ester dehydrase-isomerase"/>
    <property type="match status" value="1"/>
</dbReference>